<evidence type="ECO:0000313" key="5">
    <source>
        <dbReference type="EMBL" id="PZD70937.1"/>
    </source>
</evidence>
<organism evidence="5 6">
    <name type="scientific">Acaryochloris thomasi RCC1774</name>
    <dbReference type="NCBI Taxonomy" id="1764569"/>
    <lineage>
        <taxon>Bacteria</taxon>
        <taxon>Bacillati</taxon>
        <taxon>Cyanobacteriota</taxon>
        <taxon>Cyanophyceae</taxon>
        <taxon>Acaryochloridales</taxon>
        <taxon>Acaryochloridaceae</taxon>
        <taxon>Acaryochloris</taxon>
        <taxon>Acaryochloris thomasi</taxon>
    </lineage>
</organism>
<dbReference type="GO" id="GO:0006865">
    <property type="term" value="P:amino acid transport"/>
    <property type="evidence" value="ECO:0007669"/>
    <property type="project" value="TreeGrafter"/>
</dbReference>
<dbReference type="PANTHER" id="PTHR30085">
    <property type="entry name" value="AMINO ACID ABC TRANSPORTER PERMEASE"/>
    <property type="match status" value="1"/>
</dbReference>
<dbReference type="Proteomes" id="UP000248857">
    <property type="component" value="Unassembled WGS sequence"/>
</dbReference>
<evidence type="ECO:0000256" key="3">
    <source>
        <dbReference type="ARBA" id="ARBA00022729"/>
    </source>
</evidence>
<dbReference type="CDD" id="cd13688">
    <property type="entry name" value="PBP2_GltI_DEBP"/>
    <property type="match status" value="1"/>
</dbReference>
<dbReference type="InterPro" id="IPR051455">
    <property type="entry name" value="Bact_solute-bind_prot3"/>
</dbReference>
<dbReference type="PANTHER" id="PTHR30085:SF6">
    <property type="entry name" value="ABC TRANSPORTER GLUTAMINE-BINDING PROTEIN GLNH"/>
    <property type="match status" value="1"/>
</dbReference>
<dbReference type="AlphaFoldDB" id="A0A2W1JPV9"/>
<evidence type="ECO:0000256" key="1">
    <source>
        <dbReference type="ARBA" id="ARBA00010333"/>
    </source>
</evidence>
<reference evidence="5 6" key="1">
    <citation type="journal article" date="2018" name="Sci. Rep.">
        <title>A novel species of the marine cyanobacterium Acaryochloris with a unique pigment content and lifestyle.</title>
        <authorList>
            <person name="Partensky F."/>
            <person name="Six C."/>
            <person name="Ratin M."/>
            <person name="Garczarek L."/>
            <person name="Vaulot D."/>
            <person name="Probert I."/>
            <person name="Calteau A."/>
            <person name="Gourvil P."/>
            <person name="Marie D."/>
            <person name="Grebert T."/>
            <person name="Bouchier C."/>
            <person name="Le Panse S."/>
            <person name="Gachenot M."/>
            <person name="Rodriguez F."/>
            <person name="Garrido J.L."/>
        </authorList>
    </citation>
    <scope>NUCLEOTIDE SEQUENCE [LARGE SCALE GENOMIC DNA]</scope>
    <source>
        <strain evidence="5 6">RCC1774</strain>
    </source>
</reference>
<dbReference type="InterPro" id="IPR026358">
    <property type="entry name" value="Orph_peri_GRRM"/>
</dbReference>
<keyword evidence="2" id="KW-0813">Transport</keyword>
<dbReference type="InterPro" id="IPR001638">
    <property type="entry name" value="Solute-binding_3/MltF_N"/>
</dbReference>
<comment type="caution">
    <text evidence="5">The sequence shown here is derived from an EMBL/GenBank/DDBJ whole genome shotgun (WGS) entry which is preliminary data.</text>
</comment>
<dbReference type="GO" id="GO:0030288">
    <property type="term" value="C:outer membrane-bounded periplasmic space"/>
    <property type="evidence" value="ECO:0007669"/>
    <property type="project" value="TreeGrafter"/>
</dbReference>
<sequence length="328" mass="36378">MNLVKKIQYMSIQNLTLRQFRLPQTVAMALGLPSVIATLTTLFSILAPQIASAETVLEKVERTGTLTAGTNKNALPFAFADEQSQLQGYSVDMLKQIQAQLTKKLGKEVELKLIALAPEDRIPKLIAGEVDIVCDASSYTWEREQKIDFSVSYGLTGTRLLTKKGVQAWEPEALANKKIAAVAGTTNEIAIRRAQPQAQIVVLKDHAEGYEALKQGTVDAFAADGILLEGWLQTAENPEEFNVVGYFSREGIACMVPENNSKFADQVNYSLVRFMEGYLKGKEPYVATFDRWFGPEAKVPLTQDLRALVLETMQLVIDFKEEIPESEL</sequence>
<keyword evidence="6" id="KW-1185">Reference proteome</keyword>
<dbReference type="EMBL" id="PQWO01000025">
    <property type="protein sequence ID" value="PZD70937.1"/>
    <property type="molecule type" value="Genomic_DNA"/>
</dbReference>
<proteinExistence type="inferred from homology"/>
<keyword evidence="3" id="KW-0732">Signal</keyword>
<dbReference type="Gene3D" id="3.40.190.10">
    <property type="entry name" value="Periplasmic binding protein-like II"/>
    <property type="match status" value="2"/>
</dbReference>
<evidence type="ECO:0000256" key="2">
    <source>
        <dbReference type="ARBA" id="ARBA00022448"/>
    </source>
</evidence>
<gene>
    <name evidence="5" type="primary">gltI_3</name>
    <name evidence="5" type="ORF">C1752_08712</name>
</gene>
<protein>
    <submittedName>
        <fullName evidence="5">Glutamate/aspartate import solute-binding protein</fullName>
    </submittedName>
</protein>
<name>A0A2W1JPV9_9CYAN</name>
<dbReference type="GO" id="GO:0005576">
    <property type="term" value="C:extracellular region"/>
    <property type="evidence" value="ECO:0007669"/>
    <property type="project" value="TreeGrafter"/>
</dbReference>
<dbReference type="SUPFAM" id="SSF53850">
    <property type="entry name" value="Periplasmic binding protein-like II"/>
    <property type="match status" value="1"/>
</dbReference>
<dbReference type="Pfam" id="PF00497">
    <property type="entry name" value="SBP_bac_3"/>
    <property type="match status" value="1"/>
</dbReference>
<accession>A0A2W1JPV9</accession>
<comment type="similarity">
    <text evidence="1">Belongs to the bacterial solute-binding protein 3 family.</text>
</comment>
<dbReference type="NCBIfam" id="TIGR04262">
    <property type="entry name" value="orph_peri_GRRM"/>
    <property type="match status" value="1"/>
</dbReference>
<evidence type="ECO:0000259" key="4">
    <source>
        <dbReference type="SMART" id="SM00062"/>
    </source>
</evidence>
<dbReference type="SMART" id="SM00062">
    <property type="entry name" value="PBPb"/>
    <property type="match status" value="1"/>
</dbReference>
<feature type="domain" description="Solute-binding protein family 3/N-terminal" evidence="4">
    <location>
        <begin position="65"/>
        <end position="296"/>
    </location>
</feature>
<evidence type="ECO:0000313" key="6">
    <source>
        <dbReference type="Proteomes" id="UP000248857"/>
    </source>
</evidence>